<evidence type="ECO:0008006" key="4">
    <source>
        <dbReference type="Google" id="ProtNLM"/>
    </source>
</evidence>
<dbReference type="KEGG" id="msw:MSSIT_1213"/>
<dbReference type="EMBL" id="CP009506">
    <property type="protein sequence ID" value="AKB27932.1"/>
    <property type="molecule type" value="Genomic_DNA"/>
</dbReference>
<protein>
    <recommendedName>
        <fullName evidence="4">Phosphoserine phosphatase</fullName>
    </recommendedName>
</protein>
<keyword evidence="1" id="KW-0175">Coiled coil</keyword>
<name>A0A0E3P344_9EURY</name>
<dbReference type="Proteomes" id="UP000033111">
    <property type="component" value="Chromosome"/>
</dbReference>
<dbReference type="PATRIC" id="fig|1434120.4.peg.1543"/>
<evidence type="ECO:0000313" key="3">
    <source>
        <dbReference type="Proteomes" id="UP000033111"/>
    </source>
</evidence>
<evidence type="ECO:0000313" key="2">
    <source>
        <dbReference type="EMBL" id="AKB27932.1"/>
    </source>
</evidence>
<keyword evidence="3" id="KW-1185">Reference proteome</keyword>
<dbReference type="HOGENOM" id="CLU_1870774_0_0_2"/>
<proteinExistence type="predicted"/>
<sequence length="136" mass="16039">MKQENEALKASNEIMNRERQAEREALKTVLDEIEKLKQATTEREKLRNEFAPIIDENEAQINAVENTTGVDFTTAVEKFDVGAIIPPDSEQMKEHNRRLKTDQDYRERWRKATSYNEFQKLKNKKRETLNTLLDKL</sequence>
<feature type="coiled-coil region" evidence="1">
    <location>
        <begin position="5"/>
        <end position="49"/>
    </location>
</feature>
<dbReference type="AlphaFoldDB" id="A0A0E3P344"/>
<gene>
    <name evidence="2" type="ORF">MSSIT_1213</name>
</gene>
<evidence type="ECO:0000256" key="1">
    <source>
        <dbReference type="SAM" id="Coils"/>
    </source>
</evidence>
<accession>A0A0E3P344</accession>
<organism evidence="2 3">
    <name type="scientific">Methanosarcina siciliae T4/M</name>
    <dbReference type="NCBI Taxonomy" id="1434120"/>
    <lineage>
        <taxon>Archaea</taxon>
        <taxon>Methanobacteriati</taxon>
        <taxon>Methanobacteriota</taxon>
        <taxon>Stenosarchaea group</taxon>
        <taxon>Methanomicrobia</taxon>
        <taxon>Methanosarcinales</taxon>
        <taxon>Methanosarcinaceae</taxon>
        <taxon>Methanosarcina</taxon>
    </lineage>
</organism>
<reference evidence="2 3" key="1">
    <citation type="submission" date="2014-07" db="EMBL/GenBank/DDBJ databases">
        <title>Methanogenic archaea and the global carbon cycle.</title>
        <authorList>
            <person name="Henriksen J.R."/>
            <person name="Luke J."/>
            <person name="Reinhart S."/>
            <person name="Benedict M.N."/>
            <person name="Youngblut N.D."/>
            <person name="Metcalf M.E."/>
            <person name="Whitaker R.J."/>
            <person name="Metcalf W.W."/>
        </authorList>
    </citation>
    <scope>NUCLEOTIDE SEQUENCE [LARGE SCALE GENOMIC DNA]</scope>
    <source>
        <strain evidence="2 3">T4/M</strain>
    </source>
</reference>